<proteinExistence type="predicted"/>
<dbReference type="PaxDb" id="65489-OBART04G01970.1"/>
<dbReference type="HOGENOM" id="CLU_1838187_0_0_1"/>
<organism evidence="2">
    <name type="scientific">Oryza barthii</name>
    <dbReference type="NCBI Taxonomy" id="65489"/>
    <lineage>
        <taxon>Eukaryota</taxon>
        <taxon>Viridiplantae</taxon>
        <taxon>Streptophyta</taxon>
        <taxon>Embryophyta</taxon>
        <taxon>Tracheophyta</taxon>
        <taxon>Spermatophyta</taxon>
        <taxon>Magnoliopsida</taxon>
        <taxon>Liliopsida</taxon>
        <taxon>Poales</taxon>
        <taxon>Poaceae</taxon>
        <taxon>BOP clade</taxon>
        <taxon>Oryzoideae</taxon>
        <taxon>Oryzeae</taxon>
        <taxon>Oryzinae</taxon>
        <taxon>Oryza</taxon>
    </lineage>
</organism>
<reference evidence="2" key="2">
    <citation type="submission" date="2015-03" db="UniProtKB">
        <authorList>
            <consortium name="EnsemblPlants"/>
        </authorList>
    </citation>
    <scope>IDENTIFICATION</scope>
</reference>
<feature type="region of interest" description="Disordered" evidence="1">
    <location>
        <begin position="117"/>
        <end position="140"/>
    </location>
</feature>
<accession>A0A0D3FSD1</accession>
<evidence type="ECO:0000313" key="3">
    <source>
        <dbReference type="Proteomes" id="UP000026960"/>
    </source>
</evidence>
<dbReference type="EnsemblPlants" id="OBART04G01970.1">
    <property type="protein sequence ID" value="OBART04G01970.1"/>
    <property type="gene ID" value="OBART04G01970"/>
</dbReference>
<feature type="compositionally biased region" description="Basic and acidic residues" evidence="1">
    <location>
        <begin position="7"/>
        <end position="22"/>
    </location>
</feature>
<keyword evidence="3" id="KW-1185">Reference proteome</keyword>
<feature type="region of interest" description="Disordered" evidence="1">
    <location>
        <begin position="1"/>
        <end position="22"/>
    </location>
</feature>
<feature type="region of interest" description="Disordered" evidence="1">
    <location>
        <begin position="53"/>
        <end position="86"/>
    </location>
</feature>
<sequence>MRLLNRRWTEEEMRAGEGRRKPHRLLEKRQRKVELVAVGWPVARPLHRAATESHLGVLRRRGPPSDLRRPAPCRQDPHRPACSPHAGELVVHRPGKKGRRPWKEERGAAAELIIVPYSKPPRPSSRSIQAAARCCRPPVQ</sequence>
<protein>
    <submittedName>
        <fullName evidence="2">Uncharacterized protein</fullName>
    </submittedName>
</protein>
<dbReference type="Gramene" id="OBART04G01970.1">
    <property type="protein sequence ID" value="OBART04G01970.1"/>
    <property type="gene ID" value="OBART04G01970"/>
</dbReference>
<evidence type="ECO:0000256" key="1">
    <source>
        <dbReference type="SAM" id="MobiDB-lite"/>
    </source>
</evidence>
<name>A0A0D3FSD1_9ORYZ</name>
<reference evidence="2" key="1">
    <citation type="journal article" date="2009" name="Rice">
        <title>De Novo Next Generation Sequencing of Plant Genomes.</title>
        <authorList>
            <person name="Rounsley S."/>
            <person name="Marri P.R."/>
            <person name="Yu Y."/>
            <person name="He R."/>
            <person name="Sisneros N."/>
            <person name="Goicoechea J.L."/>
            <person name="Lee S.J."/>
            <person name="Angelova A."/>
            <person name="Kudrna D."/>
            <person name="Luo M."/>
            <person name="Affourtit J."/>
            <person name="Desany B."/>
            <person name="Knight J."/>
            <person name="Niazi F."/>
            <person name="Egholm M."/>
            <person name="Wing R.A."/>
        </authorList>
    </citation>
    <scope>NUCLEOTIDE SEQUENCE [LARGE SCALE GENOMIC DNA]</scope>
    <source>
        <strain evidence="2">cv. IRGC 105608</strain>
    </source>
</reference>
<dbReference type="AlphaFoldDB" id="A0A0D3FSD1"/>
<evidence type="ECO:0000313" key="2">
    <source>
        <dbReference type="EnsemblPlants" id="OBART04G01970.1"/>
    </source>
</evidence>
<dbReference type="Proteomes" id="UP000026960">
    <property type="component" value="Chromosome 4"/>
</dbReference>